<feature type="compositionally biased region" description="Polar residues" evidence="1">
    <location>
        <begin position="1"/>
        <end position="12"/>
    </location>
</feature>
<evidence type="ECO:0000313" key="2">
    <source>
        <dbReference type="EMBL" id="TVS86854.1"/>
    </source>
</evidence>
<gene>
    <name evidence="2" type="ORF">FPZ47_17195</name>
</gene>
<dbReference type="InterPro" id="IPR032716">
    <property type="entry name" value="ACC_epsilon"/>
</dbReference>
<feature type="region of interest" description="Disordered" evidence="1">
    <location>
        <begin position="1"/>
        <end position="20"/>
    </location>
</feature>
<sequence>MSAGSELTTGDVTTGDAHRVHEPHIQILRGKPTAAELAALIAVLGSTGAAPRPPAPERTRWGLPADNLRYAMTNFQRLTMQQKIHLQHLQQ</sequence>
<evidence type="ECO:0000256" key="1">
    <source>
        <dbReference type="SAM" id="MobiDB-lite"/>
    </source>
</evidence>
<dbReference type="RefSeq" id="WP_144948673.1">
    <property type="nucleotide sequence ID" value="NZ_VMQU01000075.1"/>
</dbReference>
<reference evidence="2 3" key="1">
    <citation type="submission" date="2019-07" db="EMBL/GenBank/DDBJ databases">
        <title>New Mycobacterium species.</title>
        <authorList>
            <person name="Tortoli E."/>
            <person name="Ghielmetti G."/>
            <person name="Friedel U."/>
            <person name="Trovato A."/>
        </authorList>
    </citation>
    <scope>NUCLEOTIDE SEQUENCE [LARGE SCALE GENOMIC DNA]</scope>
    <source>
        <strain evidence="2 3">16-83</strain>
    </source>
</reference>
<dbReference type="AlphaFoldDB" id="A0A557XM53"/>
<dbReference type="GO" id="GO:0004658">
    <property type="term" value="F:propionyl-CoA carboxylase activity"/>
    <property type="evidence" value="ECO:0007669"/>
    <property type="project" value="InterPro"/>
</dbReference>
<proteinExistence type="predicted"/>
<dbReference type="GO" id="GO:0003989">
    <property type="term" value="F:acetyl-CoA carboxylase activity"/>
    <property type="evidence" value="ECO:0007669"/>
    <property type="project" value="InterPro"/>
</dbReference>
<name>A0A557XM53_9MYCO</name>
<dbReference type="OrthoDB" id="4749910at2"/>
<dbReference type="Pfam" id="PF13822">
    <property type="entry name" value="ACC_epsilon"/>
    <property type="match status" value="1"/>
</dbReference>
<dbReference type="Proteomes" id="UP000320513">
    <property type="component" value="Unassembled WGS sequence"/>
</dbReference>
<comment type="caution">
    <text evidence="2">The sequence shown here is derived from an EMBL/GenBank/DDBJ whole genome shotgun (WGS) entry which is preliminary data.</text>
</comment>
<accession>A0A557XM53</accession>
<organism evidence="2 3">
    <name type="scientific">Mycobacterium helveticum</name>
    <dbReference type="NCBI Taxonomy" id="2592811"/>
    <lineage>
        <taxon>Bacteria</taxon>
        <taxon>Bacillati</taxon>
        <taxon>Actinomycetota</taxon>
        <taxon>Actinomycetes</taxon>
        <taxon>Mycobacteriales</taxon>
        <taxon>Mycobacteriaceae</taxon>
        <taxon>Mycobacterium</taxon>
    </lineage>
</organism>
<protein>
    <submittedName>
        <fullName evidence="2">Acyl-CoA carboxylase subunit epsilon</fullName>
    </submittedName>
</protein>
<keyword evidence="3" id="KW-1185">Reference proteome</keyword>
<dbReference type="EMBL" id="VMQU01000075">
    <property type="protein sequence ID" value="TVS86854.1"/>
    <property type="molecule type" value="Genomic_DNA"/>
</dbReference>
<evidence type="ECO:0000313" key="3">
    <source>
        <dbReference type="Proteomes" id="UP000320513"/>
    </source>
</evidence>